<comment type="caution">
    <text evidence="1">The sequence shown here is derived from an EMBL/GenBank/DDBJ whole genome shotgun (WGS) entry which is preliminary data.</text>
</comment>
<evidence type="ECO:0000313" key="1">
    <source>
        <dbReference type="EMBL" id="MDI2090140.1"/>
    </source>
</evidence>
<sequence>MTKQKIGICKLTGSKGKFVKSHIIPKAFTRPLRRGDSFVQGGVG</sequence>
<dbReference type="RefSeq" id="WP_281447291.1">
    <property type="nucleotide sequence ID" value="NZ_JASBAO010000001.1"/>
</dbReference>
<organism evidence="1 2">
    <name type="scientific">Commensalibacter oyaizuii</name>
    <dbReference type="NCBI Taxonomy" id="3043873"/>
    <lineage>
        <taxon>Bacteria</taxon>
        <taxon>Pseudomonadati</taxon>
        <taxon>Pseudomonadota</taxon>
        <taxon>Alphaproteobacteria</taxon>
        <taxon>Acetobacterales</taxon>
        <taxon>Acetobacteraceae</taxon>
    </lineage>
</organism>
<keyword evidence="2" id="KW-1185">Reference proteome</keyword>
<proteinExistence type="predicted"/>
<gene>
    <name evidence="1" type="ORF">QJV27_01875</name>
</gene>
<reference evidence="1" key="1">
    <citation type="submission" date="2023-05" db="EMBL/GenBank/DDBJ databases">
        <title>Whole genome sequence of Commensalibacter sp.</title>
        <authorList>
            <person name="Charoenyingcharoen P."/>
            <person name="Yukphan P."/>
        </authorList>
    </citation>
    <scope>NUCLEOTIDE SEQUENCE</scope>
    <source>
        <strain evidence="1">TBRC 16381</strain>
    </source>
</reference>
<evidence type="ECO:0008006" key="3">
    <source>
        <dbReference type="Google" id="ProtNLM"/>
    </source>
</evidence>
<accession>A0ABT6PZ56</accession>
<evidence type="ECO:0000313" key="2">
    <source>
        <dbReference type="Proteomes" id="UP001431634"/>
    </source>
</evidence>
<dbReference type="Proteomes" id="UP001431634">
    <property type="component" value="Unassembled WGS sequence"/>
</dbReference>
<dbReference type="EMBL" id="JASBAO010000001">
    <property type="protein sequence ID" value="MDI2090140.1"/>
    <property type="molecule type" value="Genomic_DNA"/>
</dbReference>
<protein>
    <recommendedName>
        <fullName evidence="3">HNH endonuclease</fullName>
    </recommendedName>
</protein>
<name>A0ABT6PZ56_9PROT</name>